<organism evidence="2 3">
    <name type="scientific">Ceratodon purpureus</name>
    <name type="common">Fire moss</name>
    <name type="synonym">Dicranum purpureum</name>
    <dbReference type="NCBI Taxonomy" id="3225"/>
    <lineage>
        <taxon>Eukaryota</taxon>
        <taxon>Viridiplantae</taxon>
        <taxon>Streptophyta</taxon>
        <taxon>Embryophyta</taxon>
        <taxon>Bryophyta</taxon>
        <taxon>Bryophytina</taxon>
        <taxon>Bryopsida</taxon>
        <taxon>Dicranidae</taxon>
        <taxon>Pseudoditrichales</taxon>
        <taxon>Ditrichaceae</taxon>
        <taxon>Ceratodon</taxon>
    </lineage>
</organism>
<sequence length="174" mass="18993">MALGELLGWLSMLHYRREYRKLTYPETPALARLVQYPNYFDFTEDTYREVVLLGRVSGVTYSQYVRRFGVHDTRPGSHAANPITLDDEADDIMENDEETAQTTATNPGSSSAAFWTDEGGSVNWTSEDSALPGQFSSDTSRQVSGSITSVDNGSVGAASSVGSLIQSQAFTCGR</sequence>
<feature type="compositionally biased region" description="Polar residues" evidence="1">
    <location>
        <begin position="100"/>
        <end position="113"/>
    </location>
</feature>
<comment type="caution">
    <text evidence="2">The sequence shown here is derived from an EMBL/GenBank/DDBJ whole genome shotgun (WGS) entry which is preliminary data.</text>
</comment>
<proteinExistence type="predicted"/>
<protein>
    <submittedName>
        <fullName evidence="2">Uncharacterized protein</fullName>
    </submittedName>
</protein>
<keyword evidence="3" id="KW-1185">Reference proteome</keyword>
<dbReference type="EMBL" id="CM026423">
    <property type="protein sequence ID" value="KAG0582475.1"/>
    <property type="molecule type" value="Genomic_DNA"/>
</dbReference>
<dbReference type="Proteomes" id="UP000822688">
    <property type="component" value="Chromosome 3"/>
</dbReference>
<evidence type="ECO:0000313" key="2">
    <source>
        <dbReference type="EMBL" id="KAG0582475.1"/>
    </source>
</evidence>
<dbReference type="AlphaFoldDB" id="A0A8T0IHI9"/>
<name>A0A8T0IHI9_CERPU</name>
<accession>A0A8T0IHI9</accession>
<feature type="region of interest" description="Disordered" evidence="1">
    <location>
        <begin position="97"/>
        <end position="146"/>
    </location>
</feature>
<gene>
    <name evidence="2" type="ORF">KC19_3G063000</name>
</gene>
<evidence type="ECO:0000256" key="1">
    <source>
        <dbReference type="SAM" id="MobiDB-lite"/>
    </source>
</evidence>
<feature type="compositionally biased region" description="Polar residues" evidence="1">
    <location>
        <begin position="122"/>
        <end position="146"/>
    </location>
</feature>
<evidence type="ECO:0000313" key="3">
    <source>
        <dbReference type="Proteomes" id="UP000822688"/>
    </source>
</evidence>
<reference evidence="2" key="1">
    <citation type="submission" date="2020-06" db="EMBL/GenBank/DDBJ databases">
        <title>WGS assembly of Ceratodon purpureus strain R40.</title>
        <authorList>
            <person name="Carey S.B."/>
            <person name="Jenkins J."/>
            <person name="Shu S."/>
            <person name="Lovell J.T."/>
            <person name="Sreedasyam A."/>
            <person name="Maumus F."/>
            <person name="Tiley G.P."/>
            <person name="Fernandez-Pozo N."/>
            <person name="Barry K."/>
            <person name="Chen C."/>
            <person name="Wang M."/>
            <person name="Lipzen A."/>
            <person name="Daum C."/>
            <person name="Saski C.A."/>
            <person name="Payton A.C."/>
            <person name="Mcbreen J.C."/>
            <person name="Conrad R.E."/>
            <person name="Kollar L.M."/>
            <person name="Olsson S."/>
            <person name="Huttunen S."/>
            <person name="Landis J.B."/>
            <person name="Wickett N.J."/>
            <person name="Johnson M.G."/>
            <person name="Rensing S.A."/>
            <person name="Grimwood J."/>
            <person name="Schmutz J."/>
            <person name="Mcdaniel S.F."/>
        </authorList>
    </citation>
    <scope>NUCLEOTIDE SEQUENCE</scope>
    <source>
        <strain evidence="2">R40</strain>
    </source>
</reference>